<dbReference type="PANTHER" id="PTHR43080">
    <property type="entry name" value="CBS DOMAIN-CONTAINING PROTEIN CBSX3, MITOCHONDRIAL"/>
    <property type="match status" value="1"/>
</dbReference>
<dbReference type="eggNOG" id="COG0517">
    <property type="taxonomic scope" value="Bacteria"/>
</dbReference>
<accession>L0K7L6</accession>
<evidence type="ECO:0000313" key="4">
    <source>
        <dbReference type="EMBL" id="AGB40329.1"/>
    </source>
</evidence>
<keyword evidence="5" id="KW-1185">Reference proteome</keyword>
<protein>
    <submittedName>
        <fullName evidence="4">CBS domain-containing protein</fullName>
    </submittedName>
</protein>
<evidence type="ECO:0000256" key="2">
    <source>
        <dbReference type="PROSITE-ProRule" id="PRU00703"/>
    </source>
</evidence>
<name>L0K7L6_HALHC</name>
<dbReference type="InterPro" id="IPR051257">
    <property type="entry name" value="Diverse_CBS-Domain"/>
</dbReference>
<evidence type="ECO:0000313" key="5">
    <source>
        <dbReference type="Proteomes" id="UP000010880"/>
    </source>
</evidence>
<dbReference type="PANTHER" id="PTHR43080:SF2">
    <property type="entry name" value="CBS DOMAIN-CONTAINING PROTEIN"/>
    <property type="match status" value="1"/>
</dbReference>
<proteinExistence type="predicted"/>
<dbReference type="OrthoDB" id="9802114at2"/>
<dbReference type="Pfam" id="PF00571">
    <property type="entry name" value="CBS"/>
    <property type="match status" value="2"/>
</dbReference>
<organism evidence="4 5">
    <name type="scientific">Halobacteroides halobius (strain ATCC 35273 / DSM 5150 / MD-1)</name>
    <dbReference type="NCBI Taxonomy" id="748449"/>
    <lineage>
        <taxon>Bacteria</taxon>
        <taxon>Bacillati</taxon>
        <taxon>Bacillota</taxon>
        <taxon>Clostridia</taxon>
        <taxon>Halanaerobiales</taxon>
        <taxon>Halobacteroidaceae</taxon>
        <taxon>Halobacteroides</taxon>
    </lineage>
</organism>
<dbReference type="STRING" id="748449.Halha_0320"/>
<keyword evidence="1 2" id="KW-0129">CBS domain</keyword>
<dbReference type="Gene3D" id="3.10.580.10">
    <property type="entry name" value="CBS-domain"/>
    <property type="match status" value="1"/>
</dbReference>
<sequence>MKLRDIMTNQISAVKPDSSVSDVASAMRDHNIGSVPVCQGKKPVGIVTDRDITIRNVADGRNANARAQDVMSKDLVCGTPDMDAQKAAEIMGANQIRRLPIVENEEIVGMVALGDLAVSNKLEMEAGNALTYISTPSKPTE</sequence>
<dbReference type="AlphaFoldDB" id="L0K7L6"/>
<dbReference type="InterPro" id="IPR046342">
    <property type="entry name" value="CBS_dom_sf"/>
</dbReference>
<dbReference type="SUPFAM" id="SSF54631">
    <property type="entry name" value="CBS-domain pair"/>
    <property type="match status" value="1"/>
</dbReference>
<reference evidence="5" key="1">
    <citation type="submission" date="2012-02" db="EMBL/GenBank/DDBJ databases">
        <title>The complete genome of Halobacteroides halobius DSM 5150.</title>
        <authorList>
            <person name="Lucas S."/>
            <person name="Copeland A."/>
            <person name="Lapidus A."/>
            <person name="Glavina del Rio T."/>
            <person name="Dalin E."/>
            <person name="Tice H."/>
            <person name="Bruce D."/>
            <person name="Goodwin L."/>
            <person name="Pitluck S."/>
            <person name="Peters L."/>
            <person name="Mikhailova N."/>
            <person name="Gu W."/>
            <person name="Kyrpides N."/>
            <person name="Mavromatis K."/>
            <person name="Ivanova N."/>
            <person name="Brettin T."/>
            <person name="Detter J.C."/>
            <person name="Han C."/>
            <person name="Larimer F."/>
            <person name="Land M."/>
            <person name="Hauser L."/>
            <person name="Markowitz V."/>
            <person name="Cheng J.-F."/>
            <person name="Hugenholtz P."/>
            <person name="Woyke T."/>
            <person name="Wu D."/>
            <person name="Tindall B."/>
            <person name="Pomrenke H."/>
            <person name="Brambilla E."/>
            <person name="Klenk H.-P."/>
            <person name="Eisen J.A."/>
        </authorList>
    </citation>
    <scope>NUCLEOTIDE SEQUENCE [LARGE SCALE GENOMIC DNA]</scope>
    <source>
        <strain evidence="5">ATCC 35273 / DSM 5150 / MD-1</strain>
    </source>
</reference>
<dbReference type="PATRIC" id="fig|748449.3.peg.301"/>
<dbReference type="PROSITE" id="PS51371">
    <property type="entry name" value="CBS"/>
    <property type="match status" value="2"/>
</dbReference>
<dbReference type="CDD" id="cd04622">
    <property type="entry name" value="CBS_pair_HRP1_like"/>
    <property type="match status" value="1"/>
</dbReference>
<dbReference type="RefSeq" id="WP_015326055.1">
    <property type="nucleotide sequence ID" value="NC_019978.1"/>
</dbReference>
<evidence type="ECO:0000259" key="3">
    <source>
        <dbReference type="PROSITE" id="PS51371"/>
    </source>
</evidence>
<dbReference type="SMART" id="SM00116">
    <property type="entry name" value="CBS"/>
    <property type="match status" value="2"/>
</dbReference>
<dbReference type="EMBL" id="CP003359">
    <property type="protein sequence ID" value="AGB40329.1"/>
    <property type="molecule type" value="Genomic_DNA"/>
</dbReference>
<dbReference type="Proteomes" id="UP000010880">
    <property type="component" value="Chromosome"/>
</dbReference>
<dbReference type="HOGENOM" id="CLU_040681_12_0_9"/>
<dbReference type="KEGG" id="hhl:Halha_0320"/>
<feature type="domain" description="CBS" evidence="3">
    <location>
        <begin position="71"/>
        <end position="130"/>
    </location>
</feature>
<evidence type="ECO:0000256" key="1">
    <source>
        <dbReference type="ARBA" id="ARBA00023122"/>
    </source>
</evidence>
<dbReference type="InterPro" id="IPR000644">
    <property type="entry name" value="CBS_dom"/>
</dbReference>
<feature type="domain" description="CBS" evidence="3">
    <location>
        <begin position="7"/>
        <end position="64"/>
    </location>
</feature>
<gene>
    <name evidence="4" type="ordered locus">Halha_0320</name>
</gene>